<dbReference type="RefSeq" id="XP_062678621.1">
    <property type="nucleotide sequence ID" value="XM_062823067.1"/>
</dbReference>
<feature type="transmembrane region" description="Helical" evidence="1">
    <location>
        <begin position="133"/>
        <end position="151"/>
    </location>
</feature>
<proteinExistence type="predicted"/>
<sequence>MSDLLATPWTHAVLHLRLPGAYCGEIPGIPATLALSRGESRGAIASKVQGPCAWKPDQCFGNFFCALIPSNCPMLQSSCVGHRASHPALMSAAHQSTRPWLVGTWDVLEFLEKIGYSWDLGLLACPAFASRTLAIFLGLVLMGITLSVSGVR</sequence>
<dbReference type="GeneID" id="87860221"/>
<dbReference type="Proteomes" id="UP001278500">
    <property type="component" value="Unassembled WGS sequence"/>
</dbReference>
<keyword evidence="1" id="KW-0812">Transmembrane</keyword>
<keyword evidence="3" id="KW-1185">Reference proteome</keyword>
<dbReference type="AlphaFoldDB" id="A0AAE0MP07"/>
<protein>
    <submittedName>
        <fullName evidence="2">Uncharacterized protein</fullName>
    </submittedName>
</protein>
<comment type="caution">
    <text evidence="2">The sequence shown here is derived from an EMBL/GenBank/DDBJ whole genome shotgun (WGS) entry which is preliminary data.</text>
</comment>
<accession>A0AAE0MP07</accession>
<evidence type="ECO:0000256" key="1">
    <source>
        <dbReference type="SAM" id="Phobius"/>
    </source>
</evidence>
<gene>
    <name evidence="2" type="ORF">B0H65DRAFT_295333</name>
</gene>
<dbReference type="EMBL" id="JAUEPP010000007">
    <property type="protein sequence ID" value="KAK3339261.1"/>
    <property type="molecule type" value="Genomic_DNA"/>
</dbReference>
<keyword evidence="1" id="KW-0472">Membrane</keyword>
<evidence type="ECO:0000313" key="3">
    <source>
        <dbReference type="Proteomes" id="UP001278500"/>
    </source>
</evidence>
<reference evidence="2" key="2">
    <citation type="submission" date="2023-06" db="EMBL/GenBank/DDBJ databases">
        <authorList>
            <consortium name="Lawrence Berkeley National Laboratory"/>
            <person name="Haridas S."/>
            <person name="Hensen N."/>
            <person name="Bonometti L."/>
            <person name="Westerberg I."/>
            <person name="Brannstrom I.O."/>
            <person name="Guillou S."/>
            <person name="Cros-Aarteil S."/>
            <person name="Calhoun S."/>
            <person name="Kuo A."/>
            <person name="Mondo S."/>
            <person name="Pangilinan J."/>
            <person name="Riley R."/>
            <person name="Labutti K."/>
            <person name="Andreopoulos B."/>
            <person name="Lipzen A."/>
            <person name="Chen C."/>
            <person name="Yanf M."/>
            <person name="Daum C."/>
            <person name="Ng V."/>
            <person name="Clum A."/>
            <person name="Steindorff A."/>
            <person name="Ohm R."/>
            <person name="Martin F."/>
            <person name="Silar P."/>
            <person name="Natvig D."/>
            <person name="Lalanne C."/>
            <person name="Gautier V."/>
            <person name="Ament-Velasquez S.L."/>
            <person name="Kruys A."/>
            <person name="Hutchinson M.I."/>
            <person name="Powell A.J."/>
            <person name="Barry K."/>
            <person name="Miller A.N."/>
            <person name="Grigoriev I.V."/>
            <person name="Debuchy R."/>
            <person name="Gladieux P."/>
            <person name="Thoren M.H."/>
            <person name="Johannesson H."/>
        </authorList>
    </citation>
    <scope>NUCLEOTIDE SEQUENCE</scope>
    <source>
        <strain evidence="2">CBS 560.94</strain>
    </source>
</reference>
<evidence type="ECO:0000313" key="2">
    <source>
        <dbReference type="EMBL" id="KAK3339261.1"/>
    </source>
</evidence>
<reference evidence="2" key="1">
    <citation type="journal article" date="2023" name="Mol. Phylogenet. Evol.">
        <title>Genome-scale phylogeny and comparative genomics of the fungal order Sordariales.</title>
        <authorList>
            <person name="Hensen N."/>
            <person name="Bonometti L."/>
            <person name="Westerberg I."/>
            <person name="Brannstrom I.O."/>
            <person name="Guillou S."/>
            <person name="Cros-Aarteil S."/>
            <person name="Calhoun S."/>
            <person name="Haridas S."/>
            <person name="Kuo A."/>
            <person name="Mondo S."/>
            <person name="Pangilinan J."/>
            <person name="Riley R."/>
            <person name="LaButti K."/>
            <person name="Andreopoulos B."/>
            <person name="Lipzen A."/>
            <person name="Chen C."/>
            <person name="Yan M."/>
            <person name="Daum C."/>
            <person name="Ng V."/>
            <person name="Clum A."/>
            <person name="Steindorff A."/>
            <person name="Ohm R.A."/>
            <person name="Martin F."/>
            <person name="Silar P."/>
            <person name="Natvig D.O."/>
            <person name="Lalanne C."/>
            <person name="Gautier V."/>
            <person name="Ament-Velasquez S.L."/>
            <person name="Kruys A."/>
            <person name="Hutchinson M.I."/>
            <person name="Powell A.J."/>
            <person name="Barry K."/>
            <person name="Miller A.N."/>
            <person name="Grigoriev I.V."/>
            <person name="Debuchy R."/>
            <person name="Gladieux P."/>
            <person name="Hiltunen Thoren M."/>
            <person name="Johannesson H."/>
        </authorList>
    </citation>
    <scope>NUCLEOTIDE SEQUENCE</scope>
    <source>
        <strain evidence="2">CBS 560.94</strain>
    </source>
</reference>
<name>A0AAE0MP07_9PEZI</name>
<organism evidence="2 3">
    <name type="scientific">Neurospora tetraspora</name>
    <dbReference type="NCBI Taxonomy" id="94610"/>
    <lineage>
        <taxon>Eukaryota</taxon>
        <taxon>Fungi</taxon>
        <taxon>Dikarya</taxon>
        <taxon>Ascomycota</taxon>
        <taxon>Pezizomycotina</taxon>
        <taxon>Sordariomycetes</taxon>
        <taxon>Sordariomycetidae</taxon>
        <taxon>Sordariales</taxon>
        <taxon>Sordariaceae</taxon>
        <taxon>Neurospora</taxon>
    </lineage>
</organism>
<keyword evidence="1" id="KW-1133">Transmembrane helix</keyword>